<dbReference type="InterPro" id="IPR045584">
    <property type="entry name" value="Pilin-like"/>
</dbReference>
<dbReference type="SUPFAM" id="SSF54523">
    <property type="entry name" value="Pili subunits"/>
    <property type="match status" value="1"/>
</dbReference>
<dbReference type="Gene3D" id="3.30.700.10">
    <property type="entry name" value="Glycoprotein, Type 4 Pilin"/>
    <property type="match status" value="1"/>
</dbReference>
<gene>
    <name evidence="2" type="ORF">EV688_105267</name>
</gene>
<proteinExistence type="predicted"/>
<evidence type="ECO:0000256" key="1">
    <source>
        <dbReference type="SAM" id="Phobius"/>
    </source>
</evidence>
<dbReference type="RefSeq" id="WP_117315298.1">
    <property type="nucleotide sequence ID" value="NZ_QQSW01000003.1"/>
</dbReference>
<sequence length="146" mass="15584">MAAVTMRAQRGFTLMELMIVVAIVAILAAVALPAYQDSVTKTWRNKAASCLTEMAQSMERRFSGAMSYAGPTGAADQLPPNTCTTDDGMAQRYAFSFTADPGDTEFELQAEPQGTQAARDERCGTLTIDQTGLRSVSGEGDAGLCW</sequence>
<keyword evidence="1" id="KW-0472">Membrane</keyword>
<dbReference type="PANTHER" id="PTHR30093:SF47">
    <property type="entry name" value="TYPE IV PILUS NON-CORE MINOR PILIN PILE"/>
    <property type="match status" value="1"/>
</dbReference>
<dbReference type="OrthoDB" id="5296638at2"/>
<dbReference type="GO" id="GO:0043683">
    <property type="term" value="P:type IV pilus assembly"/>
    <property type="evidence" value="ECO:0007669"/>
    <property type="project" value="InterPro"/>
</dbReference>
<feature type="transmembrane region" description="Helical" evidence="1">
    <location>
        <begin position="12"/>
        <end position="35"/>
    </location>
</feature>
<dbReference type="Proteomes" id="UP000294980">
    <property type="component" value="Unassembled WGS sequence"/>
</dbReference>
<dbReference type="NCBIfam" id="TIGR02532">
    <property type="entry name" value="IV_pilin_GFxxxE"/>
    <property type="match status" value="1"/>
</dbReference>
<keyword evidence="1" id="KW-1133">Transmembrane helix</keyword>
<accession>A0A4R2KRJ0</accession>
<evidence type="ECO:0000313" key="2">
    <source>
        <dbReference type="EMBL" id="TCO76304.1"/>
    </source>
</evidence>
<dbReference type="InterPro" id="IPR031982">
    <property type="entry name" value="PilE-like"/>
</dbReference>
<dbReference type="InterPro" id="IPR012902">
    <property type="entry name" value="N_methyl_site"/>
</dbReference>
<dbReference type="Pfam" id="PF16732">
    <property type="entry name" value="ComP_DUS"/>
    <property type="match status" value="1"/>
</dbReference>
<dbReference type="AlphaFoldDB" id="A0A4R2KRJ0"/>
<organism evidence="2 3">
    <name type="scientific">Chromatocurvus halotolerans</name>
    <dbReference type="NCBI Taxonomy" id="1132028"/>
    <lineage>
        <taxon>Bacteria</taxon>
        <taxon>Pseudomonadati</taxon>
        <taxon>Pseudomonadota</taxon>
        <taxon>Gammaproteobacteria</taxon>
        <taxon>Cellvibrionales</taxon>
        <taxon>Halieaceae</taxon>
        <taxon>Chromatocurvus</taxon>
    </lineage>
</organism>
<dbReference type="EMBL" id="SLWX01000005">
    <property type="protein sequence ID" value="TCO76304.1"/>
    <property type="molecule type" value="Genomic_DNA"/>
</dbReference>
<dbReference type="Pfam" id="PF07963">
    <property type="entry name" value="N_methyl"/>
    <property type="match status" value="1"/>
</dbReference>
<protein>
    <submittedName>
        <fullName evidence="2">Type IV pilus assembly protein PilE</fullName>
    </submittedName>
</protein>
<reference evidence="2 3" key="1">
    <citation type="submission" date="2019-03" db="EMBL/GenBank/DDBJ databases">
        <title>Genomic Encyclopedia of Type Strains, Phase IV (KMG-IV): sequencing the most valuable type-strain genomes for metagenomic binning, comparative biology and taxonomic classification.</title>
        <authorList>
            <person name="Goeker M."/>
        </authorList>
    </citation>
    <scope>NUCLEOTIDE SEQUENCE [LARGE SCALE GENOMIC DNA]</scope>
    <source>
        <strain evidence="2 3">DSM 23344</strain>
    </source>
</reference>
<name>A0A4R2KRJ0_9GAMM</name>
<dbReference type="PANTHER" id="PTHR30093">
    <property type="entry name" value="GENERAL SECRETION PATHWAY PROTEIN G"/>
    <property type="match status" value="1"/>
</dbReference>
<comment type="caution">
    <text evidence="2">The sequence shown here is derived from an EMBL/GenBank/DDBJ whole genome shotgun (WGS) entry which is preliminary data.</text>
</comment>
<evidence type="ECO:0000313" key="3">
    <source>
        <dbReference type="Proteomes" id="UP000294980"/>
    </source>
</evidence>
<keyword evidence="1" id="KW-0812">Transmembrane</keyword>
<keyword evidence="3" id="KW-1185">Reference proteome</keyword>